<keyword evidence="1" id="KW-0010">Activator</keyword>
<name>A0A0A9EVZ2_ARUDO</name>
<feature type="region of interest" description="Disordered" evidence="2">
    <location>
        <begin position="1"/>
        <end position="28"/>
    </location>
</feature>
<comment type="similarity">
    <text evidence="1">Belongs to the GRF family.</text>
</comment>
<comment type="function">
    <text evidence="1">Transcription activator.</text>
</comment>
<comment type="domain">
    <text evidence="1">The QLQ domain and WRC domain may be involved in protein-protein interaction and DNA-binding, respectively.</text>
</comment>
<reference evidence="3" key="1">
    <citation type="submission" date="2014-09" db="EMBL/GenBank/DDBJ databases">
        <authorList>
            <person name="Magalhaes I.L.F."/>
            <person name="Oliveira U."/>
            <person name="Santos F.R."/>
            <person name="Vidigal T.H.D.A."/>
            <person name="Brescovit A.D."/>
            <person name="Santos A.J."/>
        </authorList>
    </citation>
    <scope>NUCLEOTIDE SEQUENCE</scope>
    <source>
        <tissue evidence="3">Shoot tissue taken approximately 20 cm above the soil surface</tissue>
    </source>
</reference>
<dbReference type="GO" id="GO:0032502">
    <property type="term" value="P:developmental process"/>
    <property type="evidence" value="ECO:0007669"/>
    <property type="project" value="InterPro"/>
</dbReference>
<evidence type="ECO:0000256" key="2">
    <source>
        <dbReference type="SAM" id="MobiDB-lite"/>
    </source>
</evidence>
<comment type="subcellular location">
    <subcellularLocation>
        <location evidence="1">Nucleus</location>
    </subcellularLocation>
</comment>
<keyword evidence="1" id="KW-0805">Transcription regulation</keyword>
<evidence type="ECO:0000313" key="3">
    <source>
        <dbReference type="EMBL" id="JAE00203.1"/>
    </source>
</evidence>
<evidence type="ECO:0000256" key="1">
    <source>
        <dbReference type="RuleBase" id="RU367127"/>
    </source>
</evidence>
<dbReference type="AlphaFoldDB" id="A0A0A9EVZ2"/>
<keyword evidence="1" id="KW-0539">Nucleus</keyword>
<sequence>MHRGRNRSRKPVETQLVPPSLPPATGAATAATPLAVATNGSSFQNHSLYPAIAGSTGGGGGGSNISTPFSSSLGSSTQLHMDNAATYAALGGGTGKDLRYTAYGIRSLADEHSQLITEAIDSSMENQWRLPPSQNSPFALSSYPQLGALSDLGQNTVSSLSKMERQPLSFLGNDFGAVDSVKQENQTLRPFFDEWPKARDSWSGLTDENTNLASFPATQLSISIPMASSDFSVASSQLPNGD</sequence>
<dbReference type="PANTHER" id="PTHR31602">
    <property type="entry name" value="GROWTH-REGULATING FACTOR 5"/>
    <property type="match status" value="1"/>
</dbReference>
<dbReference type="GO" id="GO:0005634">
    <property type="term" value="C:nucleus"/>
    <property type="evidence" value="ECO:0007669"/>
    <property type="project" value="UniProtKB-SubCell"/>
</dbReference>
<dbReference type="InterPro" id="IPR031137">
    <property type="entry name" value="GRF"/>
</dbReference>
<accession>A0A0A9EVZ2</accession>
<dbReference type="PANTHER" id="PTHR31602:SF113">
    <property type="entry name" value="GROWTH-REGULATING FACTOR 4"/>
    <property type="match status" value="1"/>
</dbReference>
<reference evidence="3" key="2">
    <citation type="journal article" date="2015" name="Data Brief">
        <title>Shoot transcriptome of the giant reed, Arundo donax.</title>
        <authorList>
            <person name="Barrero R.A."/>
            <person name="Guerrero F.D."/>
            <person name="Moolhuijzen P."/>
            <person name="Goolsby J.A."/>
            <person name="Tidwell J."/>
            <person name="Bellgard S.E."/>
            <person name="Bellgard M.I."/>
        </authorList>
    </citation>
    <scope>NUCLEOTIDE SEQUENCE</scope>
    <source>
        <tissue evidence="3">Shoot tissue taken approximately 20 cm above the soil surface</tissue>
    </source>
</reference>
<dbReference type="GO" id="GO:0005524">
    <property type="term" value="F:ATP binding"/>
    <property type="evidence" value="ECO:0007669"/>
    <property type="project" value="UniProtKB-UniRule"/>
</dbReference>
<protein>
    <recommendedName>
        <fullName evidence="1">Growth-regulating factor</fullName>
    </recommendedName>
</protein>
<dbReference type="EMBL" id="GBRH01197693">
    <property type="protein sequence ID" value="JAE00203.1"/>
    <property type="molecule type" value="Transcribed_RNA"/>
</dbReference>
<keyword evidence="1" id="KW-0804">Transcription</keyword>
<organism evidence="3">
    <name type="scientific">Arundo donax</name>
    <name type="common">Giant reed</name>
    <name type="synonym">Donax arundinaceus</name>
    <dbReference type="NCBI Taxonomy" id="35708"/>
    <lineage>
        <taxon>Eukaryota</taxon>
        <taxon>Viridiplantae</taxon>
        <taxon>Streptophyta</taxon>
        <taxon>Embryophyta</taxon>
        <taxon>Tracheophyta</taxon>
        <taxon>Spermatophyta</taxon>
        <taxon>Magnoliopsida</taxon>
        <taxon>Liliopsida</taxon>
        <taxon>Poales</taxon>
        <taxon>Poaceae</taxon>
        <taxon>PACMAD clade</taxon>
        <taxon>Arundinoideae</taxon>
        <taxon>Arundineae</taxon>
        <taxon>Arundo</taxon>
    </lineage>
</organism>
<proteinExistence type="inferred from homology"/>
<dbReference type="GO" id="GO:0006351">
    <property type="term" value="P:DNA-templated transcription"/>
    <property type="evidence" value="ECO:0007669"/>
    <property type="project" value="UniProtKB-UniRule"/>
</dbReference>